<accession>A0A9N9JTW7</accession>
<keyword evidence="2" id="KW-1185">Reference proteome</keyword>
<reference evidence="1" key="1">
    <citation type="submission" date="2021-06" db="EMBL/GenBank/DDBJ databases">
        <authorList>
            <person name="Kallberg Y."/>
            <person name="Tangrot J."/>
            <person name="Rosling A."/>
        </authorList>
    </citation>
    <scope>NUCLEOTIDE SEQUENCE</scope>
    <source>
        <strain evidence="1">FL966</strain>
    </source>
</reference>
<comment type="caution">
    <text evidence="1">The sequence shown here is derived from an EMBL/GenBank/DDBJ whole genome shotgun (WGS) entry which is preliminary data.</text>
</comment>
<gene>
    <name evidence="1" type="ORF">CPELLU_LOCUS17408</name>
</gene>
<organism evidence="1 2">
    <name type="scientific">Cetraspora pellucida</name>
    <dbReference type="NCBI Taxonomy" id="1433469"/>
    <lineage>
        <taxon>Eukaryota</taxon>
        <taxon>Fungi</taxon>
        <taxon>Fungi incertae sedis</taxon>
        <taxon>Mucoromycota</taxon>
        <taxon>Glomeromycotina</taxon>
        <taxon>Glomeromycetes</taxon>
        <taxon>Diversisporales</taxon>
        <taxon>Gigasporaceae</taxon>
        <taxon>Cetraspora</taxon>
    </lineage>
</organism>
<evidence type="ECO:0000313" key="2">
    <source>
        <dbReference type="Proteomes" id="UP000789759"/>
    </source>
</evidence>
<dbReference type="EMBL" id="CAJVQA010029480">
    <property type="protein sequence ID" value="CAG8797062.1"/>
    <property type="molecule type" value="Genomic_DNA"/>
</dbReference>
<dbReference type="SUPFAM" id="SSF53098">
    <property type="entry name" value="Ribonuclease H-like"/>
    <property type="match status" value="1"/>
</dbReference>
<sequence>MSDEYLNDMMIEYKGINIGKSELSSTDNLNSNEEDLLQPSTSSQISKHNLHMRSKHHISKAMIESSRVKIITKDNNKCELFVTAESSQLTIDRLLSVIRDVSTRWNTTFYLLKWLTVLKSAMYKYKLLLVESNDNNSLKNYKEKELLFDDWNKITELVKLLHPYEIISKKLLGSQYPTFSQMWFVINFIKVKLEYAITNNAIVQKFRDSLYKLI</sequence>
<dbReference type="AlphaFoldDB" id="A0A9N9JTW7"/>
<protein>
    <submittedName>
        <fullName evidence="1">15555_t:CDS:1</fullName>
    </submittedName>
</protein>
<dbReference type="OrthoDB" id="3264316at2759"/>
<name>A0A9N9JTW7_9GLOM</name>
<dbReference type="Proteomes" id="UP000789759">
    <property type="component" value="Unassembled WGS sequence"/>
</dbReference>
<proteinExistence type="predicted"/>
<dbReference type="InterPro" id="IPR012337">
    <property type="entry name" value="RNaseH-like_sf"/>
</dbReference>
<evidence type="ECO:0000313" key="1">
    <source>
        <dbReference type="EMBL" id="CAG8797062.1"/>
    </source>
</evidence>